<dbReference type="Proteomes" id="UP000887222">
    <property type="component" value="Unassembled WGS sequence"/>
</dbReference>
<organism evidence="1 2">
    <name type="scientific">Noviherbaspirillum aridicola</name>
    <dbReference type="NCBI Taxonomy" id="2849687"/>
    <lineage>
        <taxon>Bacteria</taxon>
        <taxon>Pseudomonadati</taxon>
        <taxon>Pseudomonadota</taxon>
        <taxon>Betaproteobacteria</taxon>
        <taxon>Burkholderiales</taxon>
        <taxon>Oxalobacteraceae</taxon>
        <taxon>Noviherbaspirillum</taxon>
    </lineage>
</organism>
<dbReference type="InterPro" id="IPR029055">
    <property type="entry name" value="Ntn_hydrolases_N"/>
</dbReference>
<gene>
    <name evidence="1" type="ORF">NCCP691_02840</name>
</gene>
<proteinExistence type="predicted"/>
<dbReference type="EMBL" id="BPMK01000001">
    <property type="protein sequence ID" value="GIZ50270.1"/>
    <property type="molecule type" value="Genomic_DNA"/>
</dbReference>
<reference evidence="1 2" key="1">
    <citation type="journal article" date="2022" name="Int. J. Syst. Evol. Microbiol.">
        <title>Noviherbaspirillum aridicola sp. nov., isolated from an arid soil in Pakistan.</title>
        <authorList>
            <person name="Khan I.U."/>
            <person name="Saqib M."/>
            <person name="Amin A."/>
            <person name="Hussain F."/>
            <person name="Li L."/>
            <person name="Liu Y.H."/>
            <person name="Fang B.Z."/>
            <person name="Ahmed I."/>
            <person name="Li W.J."/>
        </authorList>
    </citation>
    <scope>NUCLEOTIDE SEQUENCE [LARGE SCALE GENOMIC DNA]</scope>
    <source>
        <strain evidence="1 2">NCCP-691</strain>
    </source>
</reference>
<accession>A0ABQ4PZL9</accession>
<keyword evidence="2" id="KW-1185">Reference proteome</keyword>
<evidence type="ECO:0008006" key="3">
    <source>
        <dbReference type="Google" id="ProtNLM"/>
    </source>
</evidence>
<evidence type="ECO:0000313" key="1">
    <source>
        <dbReference type="EMBL" id="GIZ50270.1"/>
    </source>
</evidence>
<name>A0ABQ4PZL9_9BURK</name>
<dbReference type="Gene3D" id="3.60.20.10">
    <property type="entry name" value="Glutamine Phosphoribosylpyrophosphate, subunit 1, domain 1"/>
    <property type="match status" value="1"/>
</dbReference>
<protein>
    <recommendedName>
        <fullName evidence="3">Proteasome-type protease</fullName>
    </recommendedName>
</protein>
<comment type="caution">
    <text evidence="1">The sequence shown here is derived from an EMBL/GenBank/DDBJ whole genome shotgun (WGS) entry which is preliminary data.</text>
</comment>
<evidence type="ECO:0000313" key="2">
    <source>
        <dbReference type="Proteomes" id="UP000887222"/>
    </source>
</evidence>
<dbReference type="SUPFAM" id="SSF56235">
    <property type="entry name" value="N-terminal nucleophile aminohydrolases (Ntn hydrolases)"/>
    <property type="match status" value="1"/>
</dbReference>
<sequence length="265" mass="29117">MTVLVSVKINDGVVMATDSASSFASGMVYNSSRKIIHLREDLPVAAMVTGAGGIGNESVATLLKDLGRRFSGHDADHADWRIDAGNYDVEGIASRLRQFLFEEKAVPHGATTWTKVRICGYSAGRPLAEVWEVNMMGEHCPAPSCIQAEQEFGLRWDGEYEALDRLVFGLGTRFNEIVVRQGMSEEDAARLRESLVPELYELLFIEAMPLQDAIDLARYLVETTIGFIKFSVSRPKIVGGPIEIAAISKHEGFQWVQVSGRNPGA</sequence>